<proteinExistence type="predicted"/>
<dbReference type="RefSeq" id="XP_059603424.1">
    <property type="nucleotide sequence ID" value="XM_059746463.1"/>
</dbReference>
<evidence type="ECO:0000313" key="2">
    <source>
        <dbReference type="RefSeq" id="XP_059603424.1"/>
    </source>
</evidence>
<dbReference type="KEGG" id="ang:An02g08685"/>
<reference evidence="2" key="1">
    <citation type="submission" date="2025-02" db="EMBL/GenBank/DDBJ databases">
        <authorList>
            <consortium name="NCBI Genome Project"/>
        </authorList>
    </citation>
    <scope>NUCLEOTIDE SEQUENCE</scope>
</reference>
<sequence>MAGIGYGHVAGWVTWVGSVPAFFVSFLVLALIVVIYFAIFTYCQIWKERMNERKKLLR</sequence>
<accession>A0AAJ8E1H2</accession>
<gene>
    <name evidence="2" type="ORF">An02g08685</name>
</gene>
<evidence type="ECO:0000256" key="1">
    <source>
        <dbReference type="SAM" id="Phobius"/>
    </source>
</evidence>
<dbReference type="AlphaFoldDB" id="A0AAJ8E1H2"/>
<reference evidence="2" key="2">
    <citation type="submission" date="2025-08" db="UniProtKB">
        <authorList>
            <consortium name="RefSeq"/>
        </authorList>
    </citation>
    <scope>IDENTIFICATION</scope>
</reference>
<keyword evidence="1" id="KW-0472">Membrane</keyword>
<dbReference type="VEuPathDB" id="FungiDB:An02g08685"/>
<organism evidence="2">
    <name type="scientific">Aspergillus niger</name>
    <dbReference type="NCBI Taxonomy" id="5061"/>
    <lineage>
        <taxon>Eukaryota</taxon>
        <taxon>Fungi</taxon>
        <taxon>Dikarya</taxon>
        <taxon>Ascomycota</taxon>
        <taxon>Pezizomycotina</taxon>
        <taxon>Eurotiomycetes</taxon>
        <taxon>Eurotiomycetidae</taxon>
        <taxon>Eurotiales</taxon>
        <taxon>Aspergillaceae</taxon>
        <taxon>Aspergillus</taxon>
        <taxon>Aspergillus subgen. Circumdati</taxon>
    </lineage>
</organism>
<feature type="transmembrane region" description="Helical" evidence="1">
    <location>
        <begin position="21"/>
        <end position="45"/>
    </location>
</feature>
<protein>
    <submittedName>
        <fullName evidence="2">Uncharacterized protein</fullName>
    </submittedName>
</protein>
<keyword evidence="1" id="KW-1133">Transmembrane helix</keyword>
<name>A0AAJ8E1H2_ASPNG</name>
<keyword evidence="1" id="KW-0812">Transmembrane</keyword>
<dbReference type="GeneID" id="84590399"/>